<accession>A0AAD8A137</accession>
<feature type="transmembrane region" description="Helical" evidence="1">
    <location>
        <begin position="6"/>
        <end position="29"/>
    </location>
</feature>
<reference evidence="2" key="1">
    <citation type="journal article" date="2023" name="IScience">
        <title>Live-bearing cockroach genome reveals convergent evolutionary mechanisms linked to viviparity in insects and beyond.</title>
        <authorList>
            <person name="Fouks B."/>
            <person name="Harrison M.C."/>
            <person name="Mikhailova A.A."/>
            <person name="Marchal E."/>
            <person name="English S."/>
            <person name="Carruthers M."/>
            <person name="Jennings E.C."/>
            <person name="Chiamaka E.L."/>
            <person name="Frigard R.A."/>
            <person name="Pippel M."/>
            <person name="Attardo G.M."/>
            <person name="Benoit J.B."/>
            <person name="Bornberg-Bauer E."/>
            <person name="Tobe S.S."/>
        </authorList>
    </citation>
    <scope>NUCLEOTIDE SEQUENCE</scope>
    <source>
        <strain evidence="2">Stay&amp;Tobe</strain>
    </source>
</reference>
<keyword evidence="3" id="KW-1185">Reference proteome</keyword>
<name>A0AAD8A137_DIPPU</name>
<sequence length="49" mass="5854">WKWGIYLIYFTVLYCILEMITQYCLFFVIANKPTTHILEDLHAVDDSVL</sequence>
<evidence type="ECO:0000256" key="1">
    <source>
        <dbReference type="SAM" id="Phobius"/>
    </source>
</evidence>
<dbReference type="Proteomes" id="UP001233999">
    <property type="component" value="Unassembled WGS sequence"/>
</dbReference>
<proteinExistence type="predicted"/>
<dbReference type="AlphaFoldDB" id="A0AAD8A137"/>
<reference evidence="2" key="2">
    <citation type="submission" date="2023-05" db="EMBL/GenBank/DDBJ databases">
        <authorList>
            <person name="Fouks B."/>
        </authorList>
    </citation>
    <scope>NUCLEOTIDE SEQUENCE</scope>
    <source>
        <strain evidence="2">Stay&amp;Tobe</strain>
        <tissue evidence="2">Testes</tissue>
    </source>
</reference>
<protein>
    <submittedName>
        <fullName evidence="2">Uncharacterized protein</fullName>
    </submittedName>
</protein>
<keyword evidence="1" id="KW-0472">Membrane</keyword>
<keyword evidence="1" id="KW-1133">Transmembrane helix</keyword>
<dbReference type="EMBL" id="JASPKZ010004206">
    <property type="protein sequence ID" value="KAJ9590569.1"/>
    <property type="molecule type" value="Genomic_DNA"/>
</dbReference>
<keyword evidence="1" id="KW-0812">Transmembrane</keyword>
<comment type="caution">
    <text evidence="2">The sequence shown here is derived from an EMBL/GenBank/DDBJ whole genome shotgun (WGS) entry which is preliminary data.</text>
</comment>
<feature type="non-terminal residue" evidence="2">
    <location>
        <position position="1"/>
    </location>
</feature>
<evidence type="ECO:0000313" key="2">
    <source>
        <dbReference type="EMBL" id="KAJ9590569.1"/>
    </source>
</evidence>
<gene>
    <name evidence="2" type="ORF">L9F63_016401</name>
</gene>
<feature type="non-terminal residue" evidence="2">
    <location>
        <position position="49"/>
    </location>
</feature>
<evidence type="ECO:0000313" key="3">
    <source>
        <dbReference type="Proteomes" id="UP001233999"/>
    </source>
</evidence>
<organism evidence="2 3">
    <name type="scientific">Diploptera punctata</name>
    <name type="common">Pacific beetle cockroach</name>
    <dbReference type="NCBI Taxonomy" id="6984"/>
    <lineage>
        <taxon>Eukaryota</taxon>
        <taxon>Metazoa</taxon>
        <taxon>Ecdysozoa</taxon>
        <taxon>Arthropoda</taxon>
        <taxon>Hexapoda</taxon>
        <taxon>Insecta</taxon>
        <taxon>Pterygota</taxon>
        <taxon>Neoptera</taxon>
        <taxon>Polyneoptera</taxon>
        <taxon>Dictyoptera</taxon>
        <taxon>Blattodea</taxon>
        <taxon>Blaberoidea</taxon>
        <taxon>Blaberidae</taxon>
        <taxon>Diplopterinae</taxon>
        <taxon>Diploptera</taxon>
    </lineage>
</organism>